<keyword evidence="1" id="KW-0812">Transmembrane</keyword>
<comment type="caution">
    <text evidence="2">The sequence shown here is derived from an EMBL/GenBank/DDBJ whole genome shotgun (WGS) entry which is preliminary data.</text>
</comment>
<keyword evidence="1" id="KW-1133">Transmembrane helix</keyword>
<evidence type="ECO:0000313" key="2">
    <source>
        <dbReference type="EMBL" id="TLG75282.1"/>
    </source>
</evidence>
<dbReference type="Pfam" id="PF02681">
    <property type="entry name" value="DUF212"/>
    <property type="match status" value="1"/>
</dbReference>
<keyword evidence="1" id="KW-0472">Membrane</keyword>
<evidence type="ECO:0000313" key="3">
    <source>
        <dbReference type="Proteomes" id="UP000306912"/>
    </source>
</evidence>
<feature type="transmembrane region" description="Helical" evidence="1">
    <location>
        <begin position="146"/>
        <end position="168"/>
    </location>
</feature>
<feature type="transmembrane region" description="Helical" evidence="1">
    <location>
        <begin position="76"/>
        <end position="95"/>
    </location>
</feature>
<gene>
    <name evidence="2" type="ORF">FEZ08_04340</name>
</gene>
<feature type="transmembrane region" description="Helical" evidence="1">
    <location>
        <begin position="12"/>
        <end position="33"/>
    </location>
</feature>
<organism evidence="2 3">
    <name type="scientific">Culicoidibacter larvae</name>
    <dbReference type="NCBI Taxonomy" id="2579976"/>
    <lineage>
        <taxon>Bacteria</taxon>
        <taxon>Bacillati</taxon>
        <taxon>Bacillota</taxon>
        <taxon>Culicoidibacteria</taxon>
        <taxon>Culicoidibacterales</taxon>
        <taxon>Culicoidibacteraceae</taxon>
        <taxon>Culicoidibacter</taxon>
    </lineage>
</organism>
<keyword evidence="3" id="KW-1185">Reference proteome</keyword>
<dbReference type="InParanoid" id="A0A5R8QEA3"/>
<evidence type="ECO:0000256" key="1">
    <source>
        <dbReference type="SAM" id="Phobius"/>
    </source>
</evidence>
<proteinExistence type="predicted"/>
<name>A0A5R8QEA3_9FIRM</name>
<sequence length="170" mass="18428">MAYEKLVSEWPGIFIIITTISCNVTAQFFKFFVHRWRTKEWSLTALLTTGGMPSSHTAAMIGLAVSVGIICGINSVEFAIAAVLAGVVIHDALGIRRHAGIQAKMLNRIIADVQELGDSIAEGGVFDNPAYDKKLKELLGHEPIEVLGGIIYGAIMSVVVFGIFMLFLSF</sequence>
<dbReference type="PANTHER" id="PTHR31446">
    <property type="entry name" value="ACID PHOSPHATASE/VANADIUM-DEPENDENT HALOPEROXIDASE-RELATED PROTEIN"/>
    <property type="match status" value="1"/>
</dbReference>
<dbReference type="InterPro" id="IPR036938">
    <property type="entry name" value="PAP2/HPO_sf"/>
</dbReference>
<dbReference type="FunCoup" id="A0A5R8QEA3">
    <property type="interactions" value="25"/>
</dbReference>
<dbReference type="EMBL" id="VBWP01000003">
    <property type="protein sequence ID" value="TLG75282.1"/>
    <property type="molecule type" value="Genomic_DNA"/>
</dbReference>
<dbReference type="Proteomes" id="UP000306912">
    <property type="component" value="Unassembled WGS sequence"/>
</dbReference>
<dbReference type="PROSITE" id="PS51257">
    <property type="entry name" value="PROKAR_LIPOPROTEIN"/>
    <property type="match status" value="1"/>
</dbReference>
<dbReference type="PANTHER" id="PTHR31446:SF29">
    <property type="entry name" value="ACID PHOSPHATASE_VANADIUM-DEPENDENT HALOPEROXIDASE-RELATED PROTEIN"/>
    <property type="match status" value="1"/>
</dbReference>
<dbReference type="InterPro" id="IPR003832">
    <property type="entry name" value="DUF212"/>
</dbReference>
<dbReference type="RefSeq" id="WP_138190503.1">
    <property type="nucleotide sequence ID" value="NZ_VBWP01000003.1"/>
</dbReference>
<dbReference type="OrthoDB" id="9792681at2"/>
<reference evidence="2 3" key="1">
    <citation type="submission" date="2019-05" db="EMBL/GenBank/DDBJ databases">
        <title>Culicoidintestinum kansasii gen. nov., sp. nov. from the gastrointestinal tract of the biting midge, Culicoides sonorensis.</title>
        <authorList>
            <person name="Neupane S."/>
            <person name="Ghosh A."/>
            <person name="Gunther S."/>
            <person name="Martin K."/>
            <person name="Zurek L."/>
        </authorList>
    </citation>
    <scope>NUCLEOTIDE SEQUENCE [LARGE SCALE GENOMIC DNA]</scope>
    <source>
        <strain evidence="2 3">CS-1</strain>
    </source>
</reference>
<dbReference type="SUPFAM" id="SSF48317">
    <property type="entry name" value="Acid phosphatase/Vanadium-dependent haloperoxidase"/>
    <property type="match status" value="1"/>
</dbReference>
<protein>
    <submittedName>
        <fullName evidence="2">Divergent PAP2 family protein</fullName>
    </submittedName>
</protein>
<dbReference type="AlphaFoldDB" id="A0A5R8QEA3"/>
<accession>A0A5R8QEA3</accession>